<feature type="domain" description="SpaA-like prealbumin fold" evidence="7">
    <location>
        <begin position="1440"/>
        <end position="1524"/>
    </location>
</feature>
<evidence type="ECO:0000256" key="1">
    <source>
        <dbReference type="ARBA" id="ARBA00007257"/>
    </source>
</evidence>
<feature type="domain" description="SpaA-like prealbumin fold" evidence="7">
    <location>
        <begin position="3543"/>
        <end position="3626"/>
    </location>
</feature>
<feature type="domain" description="SpaA-like prealbumin fold" evidence="7">
    <location>
        <begin position="3286"/>
        <end position="3368"/>
    </location>
</feature>
<evidence type="ECO:0000259" key="7">
    <source>
        <dbReference type="Pfam" id="PF17802"/>
    </source>
</evidence>
<keyword evidence="5" id="KW-1133">Transmembrane helix</keyword>
<reference evidence="8" key="2">
    <citation type="journal article" date="2021" name="PeerJ">
        <title>Extensive microbial diversity within the chicken gut microbiome revealed by metagenomics and culture.</title>
        <authorList>
            <person name="Gilroy R."/>
            <person name="Ravi A."/>
            <person name="Getino M."/>
            <person name="Pursley I."/>
            <person name="Horton D.L."/>
            <person name="Alikhan N.F."/>
            <person name="Baker D."/>
            <person name="Gharbi K."/>
            <person name="Hall N."/>
            <person name="Watson M."/>
            <person name="Adriaenssens E.M."/>
            <person name="Foster-Nyarko E."/>
            <person name="Jarju S."/>
            <person name="Secka A."/>
            <person name="Antonio M."/>
            <person name="Oren A."/>
            <person name="Chaudhuri R.R."/>
            <person name="La Ragione R."/>
            <person name="Hildebrand F."/>
            <person name="Pallen M.J."/>
        </authorList>
    </citation>
    <scope>NUCLEOTIDE SEQUENCE</scope>
    <source>
        <strain evidence="8">CHK190-19873</strain>
    </source>
</reference>
<keyword evidence="5" id="KW-0812">Transmembrane</keyword>
<evidence type="ECO:0000256" key="6">
    <source>
        <dbReference type="SAM" id="SignalP"/>
    </source>
</evidence>
<evidence type="ECO:0000256" key="2">
    <source>
        <dbReference type="ARBA" id="ARBA00022525"/>
    </source>
</evidence>
<dbReference type="SUPFAM" id="SSF49478">
    <property type="entry name" value="Cna protein B-type domain"/>
    <property type="match status" value="1"/>
</dbReference>
<gene>
    <name evidence="8" type="ORF">IAB44_04720</name>
</gene>
<dbReference type="EMBL" id="DVIQ01000024">
    <property type="protein sequence ID" value="HIS30841.1"/>
    <property type="molecule type" value="Genomic_DNA"/>
</dbReference>
<feature type="domain" description="SpaA-like prealbumin fold" evidence="7">
    <location>
        <begin position="1920"/>
        <end position="2009"/>
    </location>
</feature>
<feature type="domain" description="SpaA-like prealbumin fold" evidence="7">
    <location>
        <begin position="3025"/>
        <end position="3109"/>
    </location>
</feature>
<sequence length="3695" mass="400968">MKKKGKTGKRLMSLLLTMAMSVSNMAGVLPAYAEEADSASAEQTVETEVPQYEAVLPYYDGLTYSYDSARVKEAVQPNTDITLLYEAGEEVEVSLAETTGTRQISEIRIWDDENKEVGWSWTETGAVELYMPESNIRFEVSFAEIQTEPVTEAPTEPITQAPTEPATEAQTEPVTEVPTEAVTEAPTEAVTEAPTEAVTEAPAEPTTEAPTEVVTEAPAEPTTEAPTEPVTEATTEPATEAPTEPVTEAPVDAYEPVTESDGLPEQGSIVSVDAVSIPYDTWDFDPEADFTNINYDTELFSISHVSNDIVYDTPGTYSSIYKVTENATGKFWFILRPVIVMEPEETEAPAQTEIPVEPGTEPATEAVTESEASETAKVTFVVEGNGTVEVKDGDGNTAATVSSGDSFVYEGETGENLTVTMKAKASAIPFAMYRSDAEATIFEDASAGGEETATLTLTEEEEEVEIDFLSQMNYAMVTMSLNEIMPLANTGTWDNPAVGDVYTGRGYISGSTPGYSISSSYGPGNSIYFTCTGGDAAGYTFNPTQCISGHTYAGPLVGTSGSYSIRITSVDYNTGKVGISFTITPDNHSSGYQIVSGSAQIDGPRFGTITIQKKTYFSSDSRYDLIASSDSYKDLTTKFNVYSDPDCTNLVDEVTTNSDGVGTTDGDLNIGRTYYIKEVTPPKNHMLQERVYSVTISTSGAKVTVYNRPYSIDLKIKKVDERTGEWNDDLKGTQVSLYSGKACKASQLIETITINSEDGRSFNTKIPLGVTYYYKETHATDGYDLNEKVYSVRFTESGIDIGDAAENGLIPVERTIENTSSPFNISIRVRKSMSNVPSAISSLGIYDLSDIDYGIYTNRSCTREIGEVTTLENGYSNYLTIDSNDYPSLTSEGEHTVYIKEKTGNRSVAISDEVYEATYTVSNNQASDGDIRLTVRVSDKAVVGYGVLVQKYARRSGTTEPLPGAQITVTYADAQQGANIQTRKWVFLTDSNGQVNSETAANQLDPSASSDALFRDNDGNVCWPRGYYTIQETKTPEGFEGDDAERYITMRSDPDDRYKETCVFTYVTLYNDETSRPAYVTKTSANTAITNNNSMYSLEGAKFKVEDSTGKTVATLTTNAQGRTETVNLPVGTYKVTETTAPKGYKLDSTPKNLVVTSSNSASNPATVSFADEPITASIDALLEKTTPYLTTRSLAGAEFKVEFFGNANHSGTPLRTWVIKTIEEEDGFYAYLTSACKVSGDAFYGEGMLPLGSIRITETKAPAGYTISNEVKTATITQSGYAGNISFANDATYEEIPEFGGLSIRKYDSQSGSTAQGNATLEGAVYNIVNNNEVEVSLSTNPDIGYAKGEVVMQITTNASGIASTGNEILQSGNYIVYEVSAPTGYQVDPTRYTYTVTDKTITDRPSNASAHGGSDEDVIRGGFTVTKKDYDTSTAAAQGDATLAGAQFTLYNKSAKAVIVDGRTYNPDAVIATFTTDANGVIRTASNYLPYGTYRLVETKAPTGYTGDGAYLDRTFSITSNGQMYTPPTEEHPENEVIRGGFSITKKDIVSKTNVPQGDASLKDAEFTLYNKSAKAVVVNGTSYNPGSVIAVLKTDENGSISTAADYLPYGTYRLVETKAPAGYTLDGSNLDITFKISIDGQMYTPGDTEQPQDDVIHGGFTVTKEDYDTVSAAAQGDATLEGAQFTLYNMSANSVYVDGSWYENEAVIGIFTTGADGKIQTATDYLPYGTYRLVETKAPAGYTGDGANLDITFYIRTDGQMYTPGDNTAQPQNEVIRGGFAITKEDYDTTSAAAQGDATLEGAEFTLYNMSTGSVVVDGDSYAPEAVINTFATDENGKIQTAADYLPYGTYRLVETKAPAGYTGDGANLDITFKIRADGQIFTPENAQAQPQNEVIRGGFELYKWDQELNEAGVTQGDATLEGAEFTLTNESAHYVMVDTDGDGTLERYEPNAVIATFTTDEEGHIATAADYLPYGSYVLTETQPPEGYTANGENLTRHFTIRTDGEYHSWDDEETAAKNRVIRFDIQIIKFRDTLSSEDATDDVEPIEGVVFDIYLKSTMEYVMSITTDEEGVATTKDPENYPYGRLPYGEYLIREVEHPADVSPVEDFTVNGTIDGKTYSGIYKNDKPIEAPITVLKVDAESTKIVAEEGFEFQILDENKEVVTFDVYYPHPEKVTNFITDESGTVTLPEKLLYGTYYIHEVSAPYGYVLADDMEFTITEYGAWTEIIEIPFADMPAKGKIVVNKYDKETHESLAGAVFDVFADEDIVTPDGTIHYAKGQWIESFTIGEDGVGESSELYLGKYYVQESQAPEGYCLDDTRHEFELVYEDDETPIVYAHYDAYNLPTTLNLYKTDIDGQALEGISFDITLISDIYGNPIDQGGTGEPDGPETELPESEGAQDGQEETGETVEETDSGEETESQEEPATGAYVTNAEGMITEKYLTSGIYEVREVSTLPGYVLDDTVRYVTVDRNGFIYESDASGNNLDADGGKSHTETLAWENDYTKLEISKTDITGEAEIPGAQMQILDEEGTVVYEWTSTEELHRIDRIPAGKYTLVEVQAPAGFVLASEIEFIVEETGEVQTVEMTDKQVIVSKKAITGEDELPGAELMVTDAAGNVVDSWVSGEEPHAVSGLTVGQTYTLTEVTAPEGYAIATSIEFTVEDDGEIQQIEMIDKQVIVSKRTITGEDELPGAELTVTDAEGNVVDSWISGEEPHAVSGLTVGQTYTLTEVTAPVGYAIATSIEFTVEDNGEIQQVTMIDKRILVVKVDTSITGLAGAELEVRDTEGNVIDAWTSDGTPHAVSGLKVGESYVLVETKAPEGYAIASEIPFTVADDAEDTEISLVNKQVLVHKTDVTGTEELEGAFMEVRDAEGNVVDSWVSNGTAHAISGITVGQSYVLYETAAPEGFVVASEIPFNVADDGTVQHVYMADKQVLVTKYDVTGEEELPGAELTVTDAEGNVVDSWTSGEEAHAVKGLTVGQTYTLTEVTAPAGYAIATAIEFTVEDDGKIQQVAMVDKQVFVSKRDVTGEEELPGAQLTVTDSEGTVVDSWTSGEEPHAVSGLKVGGTYTLTEVAAPTGYSIAESIIFTVTDDGAVQQVVMYDDVIEVQITKADITDNEELPGAELVITDSEGKEVDRWVSGKEPHSINLAAGTYTLTETLTPAGYATAESIVFTVTDSREIQTVTMYDYPIQVEISKTDITTGKELPGATLTITDGEGNVVETWTSTDEPHTFQLPVGTYTLTEVLAPEGYATAEAVEFTVTDTKEIQKVEMQDYPLGVTISKKDITNEEELPGATLTITDSEGKIVDQWVSEENPHYVSLPLGDYTLTEVSAPEGYATAESIEFTVTDTKEAQAVTMYDTPIQVEISKKDITNEEELPGAELTITDSEGNEIEKWTSTDEPHTFQLPEGEYTLTEVTAPDGYATAESIEFTVTDTMEVQHVTMYDTPLTVEISKKDITNDEELPGAELTITDSEGNEVEKWTSTDEPHRFQLPEGEYTLTEVTAPDGYATAESIEFTVTDTMDVQHVTMYDTPLTVEISKKDITNDEELPGARLVVKDSDGKTVEEWISSDEPHKIQLPQGEYTLTEITAPEGYEVAETIEFTVTDTMDVQHVTMYDTPKDDTVDLTGKTDTTSNTTPGTPSVIQQVTTAVQTGDFFRYLPAVILIAAGAVIILIAVKRRKGQDGEK</sequence>
<evidence type="ECO:0000256" key="5">
    <source>
        <dbReference type="SAM" id="Phobius"/>
    </source>
</evidence>
<evidence type="ECO:0000313" key="9">
    <source>
        <dbReference type="Proteomes" id="UP000823935"/>
    </source>
</evidence>
<feature type="domain" description="SpaA-like prealbumin fold" evidence="7">
    <location>
        <begin position="2853"/>
        <end position="2938"/>
    </location>
</feature>
<organism evidence="8 9">
    <name type="scientific">Candidatus Limivivens intestinipullorum</name>
    <dbReference type="NCBI Taxonomy" id="2840858"/>
    <lineage>
        <taxon>Bacteria</taxon>
        <taxon>Bacillati</taxon>
        <taxon>Bacillota</taxon>
        <taxon>Clostridia</taxon>
        <taxon>Lachnospirales</taxon>
        <taxon>Lachnospiraceae</taxon>
        <taxon>Lachnospiraceae incertae sedis</taxon>
        <taxon>Candidatus Limivivens</taxon>
    </lineage>
</organism>
<feature type="domain" description="SpaA-like prealbumin fold" evidence="7">
    <location>
        <begin position="3199"/>
        <end position="3281"/>
    </location>
</feature>
<keyword evidence="2" id="KW-0964">Secreted</keyword>
<feature type="domain" description="SpaA-like prealbumin fold" evidence="7">
    <location>
        <begin position="3371"/>
        <end position="3454"/>
    </location>
</feature>
<proteinExistence type="inferred from homology"/>
<comment type="caution">
    <text evidence="8">The sequence shown here is derived from an EMBL/GenBank/DDBJ whole genome shotgun (WGS) entry which is preliminary data.</text>
</comment>
<feature type="domain" description="SpaA-like prealbumin fold" evidence="7">
    <location>
        <begin position="2939"/>
        <end position="3024"/>
    </location>
</feature>
<feature type="chain" id="PRO_5038823031" description="SpaA-like prealbumin fold domain-containing protein" evidence="6">
    <location>
        <begin position="27"/>
        <end position="3695"/>
    </location>
</feature>
<keyword evidence="5" id="KW-0472">Membrane</keyword>
<feature type="domain" description="SpaA-like prealbumin fold" evidence="7">
    <location>
        <begin position="3113"/>
        <end position="3195"/>
    </location>
</feature>
<evidence type="ECO:0000313" key="8">
    <source>
        <dbReference type="EMBL" id="HIS30841.1"/>
    </source>
</evidence>
<feature type="domain" description="SpaA-like prealbumin fold" evidence="7">
    <location>
        <begin position="3457"/>
        <end position="3540"/>
    </location>
</feature>
<feature type="domain" description="SpaA-like prealbumin fold" evidence="7">
    <location>
        <begin position="2244"/>
        <end position="2331"/>
    </location>
</feature>
<accession>A0A9D1JJ61</accession>
<feature type="domain" description="SpaA-like prealbumin fold" evidence="7">
    <location>
        <begin position="2769"/>
        <end position="2852"/>
    </location>
</feature>
<feature type="domain" description="SpaA-like prealbumin fold" evidence="7">
    <location>
        <begin position="1559"/>
        <end position="1643"/>
    </location>
</feature>
<feature type="domain" description="SpaA-like prealbumin fold" evidence="7">
    <location>
        <begin position="2046"/>
        <end position="2111"/>
    </location>
</feature>
<feature type="domain" description="SpaA-like prealbumin fold" evidence="7">
    <location>
        <begin position="2138"/>
        <end position="2227"/>
    </location>
</feature>
<feature type="domain" description="SpaA-like prealbumin fold" evidence="7">
    <location>
        <begin position="2682"/>
        <end position="2767"/>
    </location>
</feature>
<feature type="domain" description="SpaA-like prealbumin fold" evidence="7">
    <location>
        <begin position="1317"/>
        <end position="1402"/>
    </location>
</feature>
<comment type="similarity">
    <text evidence="1">Belongs to the serine-aspartate repeat-containing protein (SDr) family.</text>
</comment>
<dbReference type="InterPro" id="IPR041033">
    <property type="entry name" value="SpaA_PFL_dom_1"/>
</dbReference>
<feature type="domain" description="SpaA-like prealbumin fold" evidence="7">
    <location>
        <begin position="2511"/>
        <end position="2595"/>
    </location>
</feature>
<dbReference type="Proteomes" id="UP000823935">
    <property type="component" value="Unassembled WGS sequence"/>
</dbReference>
<feature type="compositionally biased region" description="Acidic residues" evidence="4">
    <location>
        <begin position="2407"/>
        <end position="2428"/>
    </location>
</feature>
<reference evidence="8" key="1">
    <citation type="submission" date="2020-10" db="EMBL/GenBank/DDBJ databases">
        <authorList>
            <person name="Gilroy R."/>
        </authorList>
    </citation>
    <scope>NUCLEOTIDE SEQUENCE</scope>
    <source>
        <strain evidence="8">CHK190-19873</strain>
    </source>
</reference>
<feature type="signal peptide" evidence="6">
    <location>
        <begin position="1"/>
        <end position="26"/>
    </location>
</feature>
<dbReference type="Pfam" id="PF17802">
    <property type="entry name" value="SpaA"/>
    <property type="match status" value="26"/>
</dbReference>
<feature type="domain" description="SpaA-like prealbumin fold" evidence="7">
    <location>
        <begin position="2352"/>
        <end position="2484"/>
    </location>
</feature>
<dbReference type="PANTHER" id="PTHR36108:SF13">
    <property type="entry name" value="COLOSSIN-B-RELATED"/>
    <property type="match status" value="1"/>
</dbReference>
<feature type="domain" description="SpaA-like prealbumin fold" evidence="7">
    <location>
        <begin position="1093"/>
        <end position="1160"/>
    </location>
</feature>
<dbReference type="PANTHER" id="PTHR36108">
    <property type="entry name" value="COLOSSIN-B-RELATED"/>
    <property type="match status" value="1"/>
</dbReference>
<feature type="domain" description="SpaA-like prealbumin fold" evidence="7">
    <location>
        <begin position="2596"/>
        <end position="2681"/>
    </location>
</feature>
<evidence type="ECO:0000256" key="3">
    <source>
        <dbReference type="ARBA" id="ARBA00022729"/>
    </source>
</evidence>
<feature type="domain" description="SpaA-like prealbumin fold" evidence="7">
    <location>
        <begin position="713"/>
        <end position="800"/>
    </location>
</feature>
<feature type="region of interest" description="Disordered" evidence="4">
    <location>
        <begin position="147"/>
        <end position="250"/>
    </location>
</feature>
<feature type="region of interest" description="Disordered" evidence="4">
    <location>
        <begin position="2381"/>
        <end position="2438"/>
    </location>
</feature>
<feature type="compositionally biased region" description="Low complexity" evidence="4">
    <location>
        <begin position="151"/>
        <end position="250"/>
    </location>
</feature>
<feature type="transmembrane region" description="Helical" evidence="5">
    <location>
        <begin position="3664"/>
        <end position="3685"/>
    </location>
</feature>
<evidence type="ECO:0000256" key="4">
    <source>
        <dbReference type="SAM" id="MobiDB-lite"/>
    </source>
</evidence>
<feature type="domain" description="SpaA-like prealbumin fold" evidence="7">
    <location>
        <begin position="1678"/>
        <end position="1762"/>
    </location>
</feature>
<feature type="domain" description="SpaA-like prealbumin fold" evidence="7">
    <location>
        <begin position="638"/>
        <end position="707"/>
    </location>
</feature>
<dbReference type="Gene3D" id="2.60.40.10">
    <property type="entry name" value="Immunoglobulins"/>
    <property type="match status" value="28"/>
</dbReference>
<name>A0A9D1JJ61_9FIRM</name>
<protein>
    <recommendedName>
        <fullName evidence="7">SpaA-like prealbumin fold domain-containing protein</fullName>
    </recommendedName>
</protein>
<feature type="domain" description="SpaA-like prealbumin fold" evidence="7">
    <location>
        <begin position="1798"/>
        <end position="1883"/>
    </location>
</feature>
<dbReference type="InterPro" id="IPR013783">
    <property type="entry name" value="Ig-like_fold"/>
</dbReference>
<keyword evidence="3 6" id="KW-0732">Signal</keyword>